<comment type="caution">
    <text evidence="2">The sequence shown here is derived from an EMBL/GenBank/DDBJ whole genome shotgun (WGS) entry which is preliminary data.</text>
</comment>
<name>A0ABU2WAM7_9ACTN</name>
<protein>
    <submittedName>
        <fullName evidence="2">Uncharacterized protein</fullName>
    </submittedName>
</protein>
<feature type="region of interest" description="Disordered" evidence="1">
    <location>
        <begin position="102"/>
        <end position="142"/>
    </location>
</feature>
<sequence>MRWDEWEQIKAEVTARHQGEMQLNSTGSGAGDSSMLRTNSPGKKEAIRALREDIRPGTGKVGKHADDSTDSSEREFKGWDTGDGLKNAHEKWARQVANLQSRLSQDQESLGKTKGDLQQVDVGAHSTLAAIDTESHDPRRDV</sequence>
<dbReference type="RefSeq" id="WP_311605750.1">
    <property type="nucleotide sequence ID" value="NZ_JAVRFG010000063.1"/>
</dbReference>
<evidence type="ECO:0000313" key="3">
    <source>
        <dbReference type="Proteomes" id="UP001180556"/>
    </source>
</evidence>
<feature type="compositionally biased region" description="Basic and acidic residues" evidence="1">
    <location>
        <begin position="133"/>
        <end position="142"/>
    </location>
</feature>
<evidence type="ECO:0000313" key="2">
    <source>
        <dbReference type="EMBL" id="MDT0494916.1"/>
    </source>
</evidence>
<accession>A0ABU2WAM7</accession>
<dbReference type="Proteomes" id="UP001180556">
    <property type="component" value="Unassembled WGS sequence"/>
</dbReference>
<feature type="compositionally biased region" description="Basic and acidic residues" evidence="1">
    <location>
        <begin position="63"/>
        <end position="80"/>
    </location>
</feature>
<dbReference type="EMBL" id="JAVRFG010000063">
    <property type="protein sequence ID" value="MDT0494916.1"/>
    <property type="molecule type" value="Genomic_DNA"/>
</dbReference>
<reference evidence="3" key="1">
    <citation type="submission" date="2023-07" db="EMBL/GenBank/DDBJ databases">
        <title>30 novel species of actinomycetes from the DSMZ collection.</title>
        <authorList>
            <person name="Nouioui I."/>
        </authorList>
    </citation>
    <scope>NUCLEOTIDE SEQUENCE [LARGE SCALE GENOMIC DNA]</scope>
    <source>
        <strain evidence="3">DSM 40932</strain>
    </source>
</reference>
<evidence type="ECO:0000256" key="1">
    <source>
        <dbReference type="SAM" id="MobiDB-lite"/>
    </source>
</evidence>
<proteinExistence type="predicted"/>
<keyword evidence="3" id="KW-1185">Reference proteome</keyword>
<organism evidence="2 3">
    <name type="scientific">Streptomyces stephensoniae</name>
    <dbReference type="NCBI Taxonomy" id="3375367"/>
    <lineage>
        <taxon>Bacteria</taxon>
        <taxon>Bacillati</taxon>
        <taxon>Actinomycetota</taxon>
        <taxon>Actinomycetes</taxon>
        <taxon>Kitasatosporales</taxon>
        <taxon>Streptomycetaceae</taxon>
        <taxon>Streptomyces</taxon>
    </lineage>
</organism>
<feature type="region of interest" description="Disordered" evidence="1">
    <location>
        <begin position="14"/>
        <end position="85"/>
    </location>
</feature>
<gene>
    <name evidence="2" type="ORF">RM717_30935</name>
</gene>
<feature type="compositionally biased region" description="Basic and acidic residues" evidence="1">
    <location>
        <begin position="42"/>
        <end position="55"/>
    </location>
</feature>